<dbReference type="SUPFAM" id="SSF53448">
    <property type="entry name" value="Nucleotide-diphospho-sugar transferases"/>
    <property type="match status" value="2"/>
</dbReference>
<evidence type="ECO:0000313" key="3">
    <source>
        <dbReference type="Proteomes" id="UP000323886"/>
    </source>
</evidence>
<dbReference type="InterPro" id="IPR029044">
    <property type="entry name" value="Nucleotide-diphossugar_trans"/>
</dbReference>
<dbReference type="RefSeq" id="WP_150098620.1">
    <property type="nucleotide sequence ID" value="NZ_VWPL01000038.1"/>
</dbReference>
<dbReference type="Pfam" id="PF00535">
    <property type="entry name" value="Glycos_transf_2"/>
    <property type="match status" value="1"/>
</dbReference>
<dbReference type="Proteomes" id="UP000323886">
    <property type="component" value="Unassembled WGS sequence"/>
</dbReference>
<dbReference type="InterPro" id="IPR001173">
    <property type="entry name" value="Glyco_trans_2-like"/>
</dbReference>
<organism evidence="2 3">
    <name type="scientific">Blastochloris sulfoviridis</name>
    <dbReference type="NCBI Taxonomy" id="50712"/>
    <lineage>
        <taxon>Bacteria</taxon>
        <taxon>Pseudomonadati</taxon>
        <taxon>Pseudomonadota</taxon>
        <taxon>Alphaproteobacteria</taxon>
        <taxon>Hyphomicrobiales</taxon>
        <taxon>Blastochloridaceae</taxon>
        <taxon>Blastochloris</taxon>
    </lineage>
</organism>
<dbReference type="PANTHER" id="PTHR43685:SF2">
    <property type="entry name" value="GLYCOSYLTRANSFERASE 2-LIKE DOMAIN-CONTAINING PROTEIN"/>
    <property type="match status" value="1"/>
</dbReference>
<comment type="caution">
    <text evidence="2">The sequence shown here is derived from an EMBL/GenBank/DDBJ whole genome shotgun (WGS) entry which is preliminary data.</text>
</comment>
<protein>
    <submittedName>
        <fullName evidence="2">Glycosyltransferase</fullName>
    </submittedName>
</protein>
<name>A0A5M6HNA5_9HYPH</name>
<dbReference type="Gene3D" id="3.90.550.10">
    <property type="entry name" value="Spore Coat Polysaccharide Biosynthesis Protein SpsA, Chain A"/>
    <property type="match status" value="2"/>
</dbReference>
<accession>A0A5M6HNA5</accession>
<evidence type="ECO:0000313" key="2">
    <source>
        <dbReference type="EMBL" id="KAA5597158.1"/>
    </source>
</evidence>
<gene>
    <name evidence="2" type="ORF">F1193_15040</name>
</gene>
<dbReference type="AlphaFoldDB" id="A0A5M6HNA5"/>
<feature type="domain" description="Glycosyltransferase 2-like" evidence="1">
    <location>
        <begin position="17"/>
        <end position="172"/>
    </location>
</feature>
<dbReference type="OrthoDB" id="5291101at2"/>
<reference evidence="2 3" key="1">
    <citation type="submission" date="2019-09" db="EMBL/GenBank/DDBJ databases">
        <title>Draft Whole-Genome sequence of Blastochloris sulfoviridis DSM 729.</title>
        <authorList>
            <person name="Meyer T.E."/>
            <person name="Kyndt J.A."/>
        </authorList>
    </citation>
    <scope>NUCLEOTIDE SEQUENCE [LARGE SCALE GENOMIC DNA]</scope>
    <source>
        <strain evidence="2 3">DSM 729</strain>
    </source>
</reference>
<keyword evidence="2" id="KW-0808">Transferase</keyword>
<keyword evidence="3" id="KW-1185">Reference proteome</keyword>
<proteinExistence type="predicted"/>
<sequence>MASISGLFADPPLVTLYVPCRNYGRFLEQAIRSIHAQLYPHWELFIIDEASEDETPIVAERLRSECPDRIHVITHAAPRGLQKTANSVLEKARGRYIMRLDADDWLDESALLLMVAKLESEPAIGLVYGNYFYTDPDGRVLGMERRYKLGQEDVVGHLPPHGACTMVRTRALKAVGGYSEDVDAQDGWELWYKLMNRVKAVSLDAPLFYYRQHGASLSRDSNRLLTARARIFGKLRQQMEGSYKPSCLAVIAVKESYPGFEDVPYQEVGGQSLLQHALGAAQGAAGVTDVMISTTSPNVLDYARRLEDTGTIGPYMQTLRSESAPAAPLPIQAILQHAGEAYRAERGSYPDAVAFLSIHAPLRRREHVEKGIDILRITCSDSVVSVTEEREPIFAHGPQGLKLLNPGRMQNLTYDRERLYRFNGAFLALWWEVLGDADIFGETIAYMEMSAEDSVQVKRPSDLALLRRLLEEAAPTHA</sequence>
<dbReference type="GO" id="GO:0016740">
    <property type="term" value="F:transferase activity"/>
    <property type="evidence" value="ECO:0007669"/>
    <property type="project" value="UniProtKB-KW"/>
</dbReference>
<evidence type="ECO:0000259" key="1">
    <source>
        <dbReference type="Pfam" id="PF00535"/>
    </source>
</evidence>
<dbReference type="EMBL" id="VWPL01000038">
    <property type="protein sequence ID" value="KAA5597158.1"/>
    <property type="molecule type" value="Genomic_DNA"/>
</dbReference>
<dbReference type="InterPro" id="IPR050834">
    <property type="entry name" value="Glycosyltransf_2"/>
</dbReference>
<dbReference type="PANTHER" id="PTHR43685">
    <property type="entry name" value="GLYCOSYLTRANSFERASE"/>
    <property type="match status" value="1"/>
</dbReference>